<dbReference type="GO" id="GO:0015031">
    <property type="term" value="P:protein transport"/>
    <property type="evidence" value="ECO:0007669"/>
    <property type="project" value="UniProtKB-KW"/>
</dbReference>
<evidence type="ECO:0000256" key="1">
    <source>
        <dbReference type="ARBA" id="ARBA00004394"/>
    </source>
</evidence>
<evidence type="ECO:0000256" key="7">
    <source>
        <dbReference type="ARBA" id="ARBA00023136"/>
    </source>
</evidence>
<sequence length="118" mass="13018">NIDNMADWRSKQRNGASLSTEDMLDTENQRRVSGLADKVSLLRGLALDIENESKDSNRYLDGMSGDFSSSEGLLSGSMNRLNNMVSSGKNNRKLMCYIIIGLVVLFIVTYYIISSVAG</sequence>
<dbReference type="InterPro" id="IPR039899">
    <property type="entry name" value="BET1_SNARE"/>
</dbReference>
<feature type="region of interest" description="Disordered" evidence="9">
    <location>
        <begin position="1"/>
        <end position="25"/>
    </location>
</feature>
<keyword evidence="7 10" id="KW-0472">Membrane</keyword>
<evidence type="ECO:0000313" key="12">
    <source>
        <dbReference type="EMBL" id="CEK63688.1"/>
    </source>
</evidence>
<dbReference type="SUPFAM" id="SSF58038">
    <property type="entry name" value="SNARE fusion complex"/>
    <property type="match status" value="1"/>
</dbReference>
<evidence type="ECO:0000256" key="10">
    <source>
        <dbReference type="SAM" id="Phobius"/>
    </source>
</evidence>
<feature type="transmembrane region" description="Helical" evidence="10">
    <location>
        <begin position="94"/>
        <end position="113"/>
    </location>
</feature>
<keyword evidence="3 10" id="KW-0812">Transmembrane</keyword>
<evidence type="ECO:0000256" key="2">
    <source>
        <dbReference type="ARBA" id="ARBA00022448"/>
    </source>
</evidence>
<organism evidence="12">
    <name type="scientific">Arion vulgaris</name>
    <dbReference type="NCBI Taxonomy" id="1028688"/>
    <lineage>
        <taxon>Eukaryota</taxon>
        <taxon>Metazoa</taxon>
        <taxon>Spiralia</taxon>
        <taxon>Lophotrochozoa</taxon>
        <taxon>Mollusca</taxon>
        <taxon>Gastropoda</taxon>
        <taxon>Heterobranchia</taxon>
        <taxon>Euthyneura</taxon>
        <taxon>Panpulmonata</taxon>
        <taxon>Eupulmonata</taxon>
        <taxon>Stylommatophora</taxon>
        <taxon>Helicina</taxon>
        <taxon>Arionoidea</taxon>
        <taxon>Arionidae</taxon>
        <taxon>Arion</taxon>
    </lineage>
</organism>
<comment type="subcellular location">
    <subcellularLocation>
        <location evidence="8">Endomembrane system</location>
        <topology evidence="8">Single-pass type IV membrane protein</topology>
    </subcellularLocation>
    <subcellularLocation>
        <location evidence="1">Golgi apparatus membrane</location>
    </subcellularLocation>
</comment>
<dbReference type="CDD" id="cd15853">
    <property type="entry name" value="SNARE_Bet1"/>
    <property type="match status" value="1"/>
</dbReference>
<keyword evidence="4" id="KW-0653">Protein transport</keyword>
<dbReference type="InterPro" id="IPR000727">
    <property type="entry name" value="T_SNARE_dom"/>
</dbReference>
<evidence type="ECO:0000256" key="4">
    <source>
        <dbReference type="ARBA" id="ARBA00022927"/>
    </source>
</evidence>
<feature type="non-terminal residue" evidence="12">
    <location>
        <position position="1"/>
    </location>
</feature>
<dbReference type="PROSITE" id="PS50192">
    <property type="entry name" value="T_SNARE"/>
    <property type="match status" value="1"/>
</dbReference>
<accession>A0A0B6Z566</accession>
<keyword evidence="2" id="KW-0813">Transport</keyword>
<dbReference type="AlphaFoldDB" id="A0A0B6Z566"/>
<dbReference type="PANTHER" id="PTHR12791">
    <property type="entry name" value="GOLGI SNARE BET1-RELATED"/>
    <property type="match status" value="1"/>
</dbReference>
<feature type="domain" description="T-SNARE coiled-coil homology" evidence="11">
    <location>
        <begin position="22"/>
        <end position="84"/>
    </location>
</feature>
<dbReference type="Gene3D" id="1.20.5.110">
    <property type="match status" value="1"/>
</dbReference>
<name>A0A0B6Z566_9EUPU</name>
<gene>
    <name evidence="12" type="primary">ORF49137</name>
</gene>
<keyword evidence="5 10" id="KW-1133">Transmembrane helix</keyword>
<evidence type="ECO:0000259" key="11">
    <source>
        <dbReference type="PROSITE" id="PS50192"/>
    </source>
</evidence>
<reference evidence="12" key="1">
    <citation type="submission" date="2014-12" db="EMBL/GenBank/DDBJ databases">
        <title>Insight into the proteome of Arion vulgaris.</title>
        <authorList>
            <person name="Aradska J."/>
            <person name="Bulat T."/>
            <person name="Smidak R."/>
            <person name="Sarate P."/>
            <person name="Gangsoo J."/>
            <person name="Sialana F."/>
            <person name="Bilban M."/>
            <person name="Lubec G."/>
        </authorList>
    </citation>
    <scope>NUCLEOTIDE SEQUENCE</scope>
    <source>
        <tissue evidence="12">Skin</tissue>
    </source>
</reference>
<feature type="compositionally biased region" description="Basic and acidic residues" evidence="9">
    <location>
        <begin position="1"/>
        <end position="10"/>
    </location>
</feature>
<evidence type="ECO:0000256" key="9">
    <source>
        <dbReference type="SAM" id="MobiDB-lite"/>
    </source>
</evidence>
<evidence type="ECO:0000256" key="5">
    <source>
        <dbReference type="ARBA" id="ARBA00022989"/>
    </source>
</evidence>
<evidence type="ECO:0000256" key="6">
    <source>
        <dbReference type="ARBA" id="ARBA00023034"/>
    </source>
</evidence>
<proteinExistence type="predicted"/>
<dbReference type="EMBL" id="HACG01016823">
    <property type="protein sequence ID" value="CEK63688.1"/>
    <property type="molecule type" value="Transcribed_RNA"/>
</dbReference>
<protein>
    <recommendedName>
        <fullName evidence="11">t-SNARE coiled-coil homology domain-containing protein</fullName>
    </recommendedName>
</protein>
<evidence type="ECO:0000256" key="3">
    <source>
        <dbReference type="ARBA" id="ARBA00022692"/>
    </source>
</evidence>
<evidence type="ECO:0000256" key="8">
    <source>
        <dbReference type="ARBA" id="ARBA00046280"/>
    </source>
</evidence>
<keyword evidence="6" id="KW-0333">Golgi apparatus</keyword>
<dbReference type="GO" id="GO:0000139">
    <property type="term" value="C:Golgi membrane"/>
    <property type="evidence" value="ECO:0007669"/>
    <property type="project" value="UniProtKB-SubCell"/>
</dbReference>